<dbReference type="AlphaFoldDB" id="A0A846RDH0"/>
<dbReference type="Pfam" id="PF13411">
    <property type="entry name" value="MerR_1"/>
    <property type="match status" value="1"/>
</dbReference>
<reference evidence="3 4" key="1">
    <citation type="submission" date="2020-03" db="EMBL/GenBank/DDBJ databases">
        <title>Sequencing the genomes of 1000 actinobacteria strains.</title>
        <authorList>
            <person name="Klenk H.-P."/>
        </authorList>
    </citation>
    <scope>NUCLEOTIDE SEQUENCE [LARGE SCALE GENOMIC DNA]</scope>
    <source>
        <strain evidence="3 4">DSM 16403</strain>
    </source>
</reference>
<feature type="domain" description="HTH merR-type" evidence="2">
    <location>
        <begin position="17"/>
        <end position="86"/>
    </location>
</feature>
<keyword evidence="4" id="KW-1185">Reference proteome</keyword>
<dbReference type="PROSITE" id="PS50937">
    <property type="entry name" value="HTH_MERR_2"/>
    <property type="match status" value="1"/>
</dbReference>
<sequence>MSKTQTAGQPALDAGQTMHIGELADATGLSLRTIRHYDELGLLPDTTRTEGGFRLFTQSDLERLLVIRSMKPLGFTLEEMAELLDVVDRLSADGGNADLRAKLDRYIEEARIKRDKLALKLKQADQFIDELGRK</sequence>
<comment type="caution">
    <text evidence="3">The sequence shown here is derived from an EMBL/GenBank/DDBJ whole genome shotgun (WGS) entry which is preliminary data.</text>
</comment>
<dbReference type="Proteomes" id="UP000547458">
    <property type="component" value="Unassembled WGS sequence"/>
</dbReference>
<proteinExistence type="predicted"/>
<dbReference type="GO" id="GO:0003677">
    <property type="term" value="F:DNA binding"/>
    <property type="evidence" value="ECO:0007669"/>
    <property type="project" value="UniProtKB-KW"/>
</dbReference>
<protein>
    <submittedName>
        <fullName evidence="3">DNA-binding transcriptional MerR regulator</fullName>
    </submittedName>
</protein>
<dbReference type="PANTHER" id="PTHR30204:SF93">
    <property type="entry name" value="HTH MERR-TYPE DOMAIN-CONTAINING PROTEIN"/>
    <property type="match status" value="1"/>
</dbReference>
<accession>A0A846RDH0</accession>
<dbReference type="PROSITE" id="PS00552">
    <property type="entry name" value="HTH_MERR_1"/>
    <property type="match status" value="1"/>
</dbReference>
<dbReference type="PRINTS" id="PR00040">
    <property type="entry name" value="HTHMERR"/>
</dbReference>
<dbReference type="PANTHER" id="PTHR30204">
    <property type="entry name" value="REDOX-CYCLING DRUG-SENSING TRANSCRIPTIONAL ACTIVATOR SOXR"/>
    <property type="match status" value="1"/>
</dbReference>
<gene>
    <name evidence="3" type="ORF">BJ994_000119</name>
</gene>
<evidence type="ECO:0000313" key="3">
    <source>
        <dbReference type="EMBL" id="NJC21043.1"/>
    </source>
</evidence>
<dbReference type="InterPro" id="IPR009061">
    <property type="entry name" value="DNA-bd_dom_put_sf"/>
</dbReference>
<dbReference type="InterPro" id="IPR047057">
    <property type="entry name" value="MerR_fam"/>
</dbReference>
<keyword evidence="1 3" id="KW-0238">DNA-binding</keyword>
<dbReference type="EMBL" id="JAATJL010000001">
    <property type="protein sequence ID" value="NJC21043.1"/>
    <property type="molecule type" value="Genomic_DNA"/>
</dbReference>
<name>A0A846RDH0_9MICC</name>
<dbReference type="GO" id="GO:0003700">
    <property type="term" value="F:DNA-binding transcription factor activity"/>
    <property type="evidence" value="ECO:0007669"/>
    <property type="project" value="InterPro"/>
</dbReference>
<evidence type="ECO:0000313" key="4">
    <source>
        <dbReference type="Proteomes" id="UP000547458"/>
    </source>
</evidence>
<dbReference type="SUPFAM" id="SSF46955">
    <property type="entry name" value="Putative DNA-binding domain"/>
    <property type="match status" value="1"/>
</dbReference>
<evidence type="ECO:0000259" key="2">
    <source>
        <dbReference type="PROSITE" id="PS50937"/>
    </source>
</evidence>
<organism evidence="3 4">
    <name type="scientific">Arthrobacter pigmenti</name>
    <dbReference type="NCBI Taxonomy" id="271432"/>
    <lineage>
        <taxon>Bacteria</taxon>
        <taxon>Bacillati</taxon>
        <taxon>Actinomycetota</taxon>
        <taxon>Actinomycetes</taxon>
        <taxon>Micrococcales</taxon>
        <taxon>Micrococcaceae</taxon>
        <taxon>Arthrobacter</taxon>
    </lineage>
</organism>
<dbReference type="Gene3D" id="1.10.1660.10">
    <property type="match status" value="1"/>
</dbReference>
<dbReference type="SMART" id="SM00422">
    <property type="entry name" value="HTH_MERR"/>
    <property type="match status" value="1"/>
</dbReference>
<dbReference type="InterPro" id="IPR000551">
    <property type="entry name" value="MerR-type_HTH_dom"/>
</dbReference>
<evidence type="ECO:0000256" key="1">
    <source>
        <dbReference type="ARBA" id="ARBA00023125"/>
    </source>
</evidence>